<dbReference type="Proteomes" id="UP000681722">
    <property type="component" value="Unassembled WGS sequence"/>
</dbReference>
<evidence type="ECO:0000313" key="4">
    <source>
        <dbReference type="EMBL" id="CAF4085117.1"/>
    </source>
</evidence>
<dbReference type="AlphaFoldDB" id="A0A814G1R0"/>
<protein>
    <submittedName>
        <fullName evidence="1">Uncharacterized protein</fullName>
    </submittedName>
</protein>
<organism evidence="1 5">
    <name type="scientific">Didymodactylos carnosus</name>
    <dbReference type="NCBI Taxonomy" id="1234261"/>
    <lineage>
        <taxon>Eukaryota</taxon>
        <taxon>Metazoa</taxon>
        <taxon>Spiralia</taxon>
        <taxon>Gnathifera</taxon>
        <taxon>Rotifera</taxon>
        <taxon>Eurotatoria</taxon>
        <taxon>Bdelloidea</taxon>
        <taxon>Philodinida</taxon>
        <taxon>Philodinidae</taxon>
        <taxon>Didymodactylos</taxon>
    </lineage>
</organism>
<proteinExistence type="predicted"/>
<dbReference type="EMBL" id="CAJNOQ010003007">
    <property type="protein sequence ID" value="CAF0990505.1"/>
    <property type="molecule type" value="Genomic_DNA"/>
</dbReference>
<name>A0A814G1R0_9BILA</name>
<evidence type="ECO:0000313" key="3">
    <source>
        <dbReference type="EMBL" id="CAF3762514.1"/>
    </source>
</evidence>
<dbReference type="EMBL" id="CAJOBA010039894">
    <property type="protein sequence ID" value="CAF4085117.1"/>
    <property type="molecule type" value="Genomic_DNA"/>
</dbReference>
<dbReference type="SUPFAM" id="SSF56399">
    <property type="entry name" value="ADP-ribosylation"/>
    <property type="match status" value="1"/>
</dbReference>
<keyword evidence="5" id="KW-1185">Reference proteome</keyword>
<reference evidence="1" key="1">
    <citation type="submission" date="2021-02" db="EMBL/GenBank/DDBJ databases">
        <authorList>
            <person name="Nowell W R."/>
        </authorList>
    </citation>
    <scope>NUCLEOTIDE SEQUENCE</scope>
</reference>
<dbReference type="PROSITE" id="PS51996">
    <property type="entry name" value="TR_MART"/>
    <property type="match status" value="1"/>
</dbReference>
<gene>
    <name evidence="1" type="ORF">GPM918_LOCUS13228</name>
    <name evidence="2" type="ORF">OVA965_LOCUS27604</name>
    <name evidence="3" type="ORF">SRO942_LOCUS13228</name>
    <name evidence="4" type="ORF">TMI583_LOCUS28350</name>
</gene>
<evidence type="ECO:0000313" key="1">
    <source>
        <dbReference type="EMBL" id="CAF0990505.1"/>
    </source>
</evidence>
<evidence type="ECO:0000313" key="2">
    <source>
        <dbReference type="EMBL" id="CAF1280282.1"/>
    </source>
</evidence>
<sequence>MLTVYRGQFVHINELEKFKLNIRNLISMNTFLSTTTNKDVALIFAGDGDNDDDISINDSTNVSINKVHVQGTKREFCRPINEQNYLKFILFQMDIPIQHSLTTKSYADISKFSYMKGENEILLDTGSIFRIVSVDKLNIDHHHIWQMKLLFSEQKDKHINNLMNYIVKNEMNETANLLIIENVLIIWVNLIKH</sequence>
<dbReference type="Proteomes" id="UP000677228">
    <property type="component" value="Unassembled WGS sequence"/>
</dbReference>
<dbReference type="EMBL" id="CAJNOK010018332">
    <property type="protein sequence ID" value="CAF1280282.1"/>
    <property type="molecule type" value="Genomic_DNA"/>
</dbReference>
<accession>A0A814G1R0</accession>
<comment type="caution">
    <text evidence="1">The sequence shown here is derived from an EMBL/GenBank/DDBJ whole genome shotgun (WGS) entry which is preliminary data.</text>
</comment>
<evidence type="ECO:0000313" key="5">
    <source>
        <dbReference type="Proteomes" id="UP000663829"/>
    </source>
</evidence>
<dbReference type="EMBL" id="CAJOBC010003007">
    <property type="protein sequence ID" value="CAF3762514.1"/>
    <property type="molecule type" value="Genomic_DNA"/>
</dbReference>
<dbReference type="Proteomes" id="UP000663829">
    <property type="component" value="Unassembled WGS sequence"/>
</dbReference>
<dbReference type="Proteomes" id="UP000682733">
    <property type="component" value="Unassembled WGS sequence"/>
</dbReference>
<dbReference type="Gene3D" id="3.90.176.10">
    <property type="entry name" value="Toxin ADP-ribosyltransferase, Chain A, domain 1"/>
    <property type="match status" value="1"/>
</dbReference>